<evidence type="ECO:0000313" key="7">
    <source>
        <dbReference type="EMBL" id="KAK3685169.1"/>
    </source>
</evidence>
<evidence type="ECO:0000256" key="3">
    <source>
        <dbReference type="ARBA" id="ARBA00022827"/>
    </source>
</evidence>
<dbReference type="Proteomes" id="UP001270362">
    <property type="component" value="Unassembled WGS sequence"/>
</dbReference>
<comment type="caution">
    <text evidence="7">The sequence shown here is derived from an EMBL/GenBank/DDBJ whole genome shotgun (WGS) entry which is preliminary data.</text>
</comment>
<dbReference type="EMBL" id="JAULSO010000003">
    <property type="protein sequence ID" value="KAK3685169.1"/>
    <property type="molecule type" value="Genomic_DNA"/>
</dbReference>
<evidence type="ECO:0000256" key="4">
    <source>
        <dbReference type="ARBA" id="ARBA00023002"/>
    </source>
</evidence>
<keyword evidence="2" id="KW-0285">Flavoprotein</keyword>
<reference evidence="7" key="1">
    <citation type="journal article" date="2023" name="Mol. Phylogenet. Evol.">
        <title>Genome-scale phylogeny and comparative genomics of the fungal order Sordariales.</title>
        <authorList>
            <person name="Hensen N."/>
            <person name="Bonometti L."/>
            <person name="Westerberg I."/>
            <person name="Brannstrom I.O."/>
            <person name="Guillou S."/>
            <person name="Cros-Aarteil S."/>
            <person name="Calhoun S."/>
            <person name="Haridas S."/>
            <person name="Kuo A."/>
            <person name="Mondo S."/>
            <person name="Pangilinan J."/>
            <person name="Riley R."/>
            <person name="LaButti K."/>
            <person name="Andreopoulos B."/>
            <person name="Lipzen A."/>
            <person name="Chen C."/>
            <person name="Yan M."/>
            <person name="Daum C."/>
            <person name="Ng V."/>
            <person name="Clum A."/>
            <person name="Steindorff A."/>
            <person name="Ohm R.A."/>
            <person name="Martin F."/>
            <person name="Silar P."/>
            <person name="Natvig D.O."/>
            <person name="Lalanne C."/>
            <person name="Gautier V."/>
            <person name="Ament-Velasquez S.L."/>
            <person name="Kruys A."/>
            <person name="Hutchinson M.I."/>
            <person name="Powell A.J."/>
            <person name="Barry K."/>
            <person name="Miller A.N."/>
            <person name="Grigoriev I.V."/>
            <person name="Debuchy R."/>
            <person name="Gladieux P."/>
            <person name="Hiltunen Thoren M."/>
            <person name="Johannesson H."/>
        </authorList>
    </citation>
    <scope>NUCLEOTIDE SEQUENCE</scope>
    <source>
        <strain evidence="7">CBS 314.62</strain>
    </source>
</reference>
<dbReference type="InterPro" id="IPR016166">
    <property type="entry name" value="FAD-bd_PCMH"/>
</dbReference>
<dbReference type="Gene3D" id="3.30.43.10">
    <property type="entry name" value="Uridine Diphospho-n-acetylenolpyruvylglucosamine Reductase, domain 2"/>
    <property type="match status" value="1"/>
</dbReference>
<evidence type="ECO:0000256" key="5">
    <source>
        <dbReference type="SAM" id="SignalP"/>
    </source>
</evidence>
<dbReference type="Gene3D" id="3.30.465.10">
    <property type="match status" value="2"/>
</dbReference>
<dbReference type="InterPro" id="IPR050416">
    <property type="entry name" value="FAD-linked_Oxidoreductase"/>
</dbReference>
<protein>
    <recommendedName>
        <fullName evidence="6">FAD-binding PCMH-type domain-containing protein</fullName>
    </recommendedName>
</protein>
<sequence>MVAASHLVAACMIPAPFAATSTCSNATIPTDRRIKATCQQLKTLLGGVITLPSESQYDTLRDENWSHTAWKNPRCIAVPTDAADVQRVVDVLVDNHVPFAIRSGGHSANPQIEYDPATKLVTIGTGVRWGDVYTVLDPLNLTVVGGRVMDVGVGGLMLGGGLSYLSDLYGLACDNAVSYEVVLADGRVVQATATSHRDLFWALKGGINNFGILPAVLQAYNAYQALPNKDLDANMHLNIASTNGSKHAPAAFAPFYAIEPVQQVLGVMSLHELMSLFSTGSIPRWSWYATSFRPTSAIFAAISTIMTTAPEVAILQALTGGTLVGTVQPITANVAIAGRKRWAGGNALGLEPVNQTWFALTVGYWSAADDAVAEAAIASLHARVEEVVRSAGQAVCYIFMNDANAAQPVIASYGAENVLRLRAVQRVYDPRLVFRRLVPGGQKLG</sequence>
<evidence type="ECO:0000256" key="1">
    <source>
        <dbReference type="ARBA" id="ARBA00005466"/>
    </source>
</evidence>
<reference evidence="7" key="2">
    <citation type="submission" date="2023-06" db="EMBL/GenBank/DDBJ databases">
        <authorList>
            <consortium name="Lawrence Berkeley National Laboratory"/>
            <person name="Haridas S."/>
            <person name="Hensen N."/>
            <person name="Bonometti L."/>
            <person name="Westerberg I."/>
            <person name="Brannstrom I.O."/>
            <person name="Guillou S."/>
            <person name="Cros-Aarteil S."/>
            <person name="Calhoun S."/>
            <person name="Kuo A."/>
            <person name="Mondo S."/>
            <person name="Pangilinan J."/>
            <person name="Riley R."/>
            <person name="Labutti K."/>
            <person name="Andreopoulos B."/>
            <person name="Lipzen A."/>
            <person name="Chen C."/>
            <person name="Yanf M."/>
            <person name="Daum C."/>
            <person name="Ng V."/>
            <person name="Clum A."/>
            <person name="Steindorff A."/>
            <person name="Ohm R."/>
            <person name="Martin F."/>
            <person name="Silar P."/>
            <person name="Natvig D."/>
            <person name="Lalanne C."/>
            <person name="Gautier V."/>
            <person name="Ament-Velasquez S.L."/>
            <person name="Kruys A."/>
            <person name="Hutchinson M.I."/>
            <person name="Powell A.J."/>
            <person name="Barry K."/>
            <person name="Miller A.N."/>
            <person name="Grigoriev I.V."/>
            <person name="Debuchy R."/>
            <person name="Gladieux P."/>
            <person name="Thoren M.H."/>
            <person name="Johannesson H."/>
        </authorList>
    </citation>
    <scope>NUCLEOTIDE SEQUENCE</scope>
    <source>
        <strain evidence="7">CBS 314.62</strain>
    </source>
</reference>
<organism evidence="7 8">
    <name type="scientific">Podospora appendiculata</name>
    <dbReference type="NCBI Taxonomy" id="314037"/>
    <lineage>
        <taxon>Eukaryota</taxon>
        <taxon>Fungi</taxon>
        <taxon>Dikarya</taxon>
        <taxon>Ascomycota</taxon>
        <taxon>Pezizomycotina</taxon>
        <taxon>Sordariomycetes</taxon>
        <taxon>Sordariomycetidae</taxon>
        <taxon>Sordariales</taxon>
        <taxon>Podosporaceae</taxon>
        <taxon>Podospora</taxon>
    </lineage>
</organism>
<evidence type="ECO:0000313" key="8">
    <source>
        <dbReference type="Proteomes" id="UP001270362"/>
    </source>
</evidence>
<gene>
    <name evidence="7" type="ORF">B0T22DRAFT_517027</name>
</gene>
<accession>A0AAE0X4L7</accession>
<dbReference type="InterPro" id="IPR036318">
    <property type="entry name" value="FAD-bd_PCMH-like_sf"/>
</dbReference>
<feature type="signal peptide" evidence="5">
    <location>
        <begin position="1"/>
        <end position="19"/>
    </location>
</feature>
<evidence type="ECO:0000256" key="2">
    <source>
        <dbReference type="ARBA" id="ARBA00022630"/>
    </source>
</evidence>
<dbReference type="SUPFAM" id="SSF56176">
    <property type="entry name" value="FAD-binding/transporter-associated domain-like"/>
    <property type="match status" value="1"/>
</dbReference>
<dbReference type="PANTHER" id="PTHR42973:SF13">
    <property type="entry name" value="FAD-BINDING PCMH-TYPE DOMAIN-CONTAINING PROTEIN"/>
    <property type="match status" value="1"/>
</dbReference>
<feature type="domain" description="FAD-binding PCMH-type" evidence="6">
    <location>
        <begin position="12"/>
        <end position="223"/>
    </location>
</feature>
<dbReference type="InterPro" id="IPR016167">
    <property type="entry name" value="FAD-bd_PCMH_sub1"/>
</dbReference>
<proteinExistence type="inferred from homology"/>
<dbReference type="Gene3D" id="3.40.462.20">
    <property type="match status" value="1"/>
</dbReference>
<dbReference type="GO" id="GO:0016491">
    <property type="term" value="F:oxidoreductase activity"/>
    <property type="evidence" value="ECO:0007669"/>
    <property type="project" value="UniProtKB-KW"/>
</dbReference>
<dbReference type="InterPro" id="IPR006094">
    <property type="entry name" value="Oxid_FAD_bind_N"/>
</dbReference>
<dbReference type="GO" id="GO:0071949">
    <property type="term" value="F:FAD binding"/>
    <property type="evidence" value="ECO:0007669"/>
    <property type="project" value="InterPro"/>
</dbReference>
<dbReference type="PROSITE" id="PS51387">
    <property type="entry name" value="FAD_PCMH"/>
    <property type="match status" value="1"/>
</dbReference>
<comment type="similarity">
    <text evidence="1">Belongs to the oxygen-dependent FAD-linked oxidoreductase family.</text>
</comment>
<evidence type="ECO:0000259" key="6">
    <source>
        <dbReference type="PROSITE" id="PS51387"/>
    </source>
</evidence>
<dbReference type="AlphaFoldDB" id="A0AAE0X4L7"/>
<keyword evidence="4" id="KW-0560">Oxidoreductase</keyword>
<keyword evidence="5" id="KW-0732">Signal</keyword>
<dbReference type="InterPro" id="IPR016169">
    <property type="entry name" value="FAD-bd_PCMH_sub2"/>
</dbReference>
<feature type="chain" id="PRO_5041916179" description="FAD-binding PCMH-type domain-containing protein" evidence="5">
    <location>
        <begin position="20"/>
        <end position="445"/>
    </location>
</feature>
<name>A0AAE0X4L7_9PEZI</name>
<dbReference type="PANTHER" id="PTHR42973">
    <property type="entry name" value="BINDING OXIDOREDUCTASE, PUTATIVE (AFU_ORTHOLOGUE AFUA_1G17690)-RELATED"/>
    <property type="match status" value="1"/>
</dbReference>
<keyword evidence="8" id="KW-1185">Reference proteome</keyword>
<dbReference type="Pfam" id="PF01565">
    <property type="entry name" value="FAD_binding_4"/>
    <property type="match status" value="1"/>
</dbReference>
<keyword evidence="3" id="KW-0274">FAD</keyword>